<evidence type="ECO:0000259" key="1">
    <source>
        <dbReference type="Pfam" id="PF24793"/>
    </source>
</evidence>
<dbReference type="InterPro" id="IPR023296">
    <property type="entry name" value="Glyco_hydro_beta-prop_sf"/>
</dbReference>
<proteinExistence type="predicted"/>
<dbReference type="Proteomes" id="UP000735592">
    <property type="component" value="Unassembled WGS sequence"/>
</dbReference>
<comment type="caution">
    <text evidence="2">The sequence shown here is derived from an EMBL/GenBank/DDBJ whole genome shotgun (WGS) entry which is preliminary data.</text>
</comment>
<name>A0ABW9SMI9_9BURK</name>
<protein>
    <recommendedName>
        <fullName evidence="1">Glucosamine inositolphosphorylceramide transferase 1 N-terminal domain-containing protein</fullName>
    </recommendedName>
</protein>
<organism evidence="2 3">
    <name type="scientific">Pseudoduganella danionis</name>
    <dbReference type="NCBI Taxonomy" id="1890295"/>
    <lineage>
        <taxon>Bacteria</taxon>
        <taxon>Pseudomonadati</taxon>
        <taxon>Pseudomonadota</taxon>
        <taxon>Betaproteobacteria</taxon>
        <taxon>Burkholderiales</taxon>
        <taxon>Oxalobacteraceae</taxon>
        <taxon>Telluria group</taxon>
        <taxon>Pseudoduganella</taxon>
    </lineage>
</organism>
<gene>
    <name evidence="2" type="ORF">GM655_11130</name>
</gene>
<feature type="domain" description="Glucosamine inositolphosphorylceramide transferase 1 N-terminal" evidence="1">
    <location>
        <begin position="290"/>
        <end position="492"/>
    </location>
</feature>
<sequence>MSSSQIQIQVISSGPQLPDWANSMLLDMLAIEKTVWAGWTRVASAAPALGLGARIYQAFDQRLMARGVSIDQLKTPAHVPAHVAEANWTSTQGITSVPEQAIAEWCDNGTGLVIWLLPTAPSFAVPLPAHIAVWGLTLGNNMAMHPLASAQEMLQSPHLCETCLYDFAASPPTLLYRSMSAAVTNSLAATRQRALKKAKAFMVRCLAAQQSQQQLLPPALADTAAKWLAPVGTAPHGFELLAGVALRILRNRLERRKYLDQWQLAFTFDPNPDWNDLEHFHFVVPPREVFWADPMPLYWQDRYWIMFEELPFAAPCGRLLAIEVKADGSYGSPLAVMETPHHLSYPFVLQEQGQLLMVPETSATRQVELHRCVDFPGKWELDTVLLKGVNAVDTTIWRSPEGHWWMWVSVVEEGAERGEELHIYHAEQLRGPWLPHACNPVVSDIRCARPAGPIIADDRGLLRPAQNSAAAYGHHIEWRRITQLSPDHYEEQSEGQLLPPQNTAWLRIHTVGEANGLRVLDVMVRRPRHG</sequence>
<evidence type="ECO:0000313" key="3">
    <source>
        <dbReference type="Proteomes" id="UP000735592"/>
    </source>
</evidence>
<keyword evidence="3" id="KW-1185">Reference proteome</keyword>
<dbReference type="Pfam" id="PF24793">
    <property type="entry name" value="GINT1_N"/>
    <property type="match status" value="1"/>
</dbReference>
<dbReference type="SUPFAM" id="SSF75005">
    <property type="entry name" value="Arabinanase/levansucrase/invertase"/>
    <property type="match status" value="1"/>
</dbReference>
<dbReference type="EMBL" id="WNKW01000002">
    <property type="protein sequence ID" value="MTW33378.1"/>
    <property type="molecule type" value="Genomic_DNA"/>
</dbReference>
<accession>A0ABW9SMI9</accession>
<evidence type="ECO:0000313" key="2">
    <source>
        <dbReference type="EMBL" id="MTW33378.1"/>
    </source>
</evidence>
<reference evidence="2 3" key="1">
    <citation type="submission" date="2019-11" db="EMBL/GenBank/DDBJ databases">
        <title>Type strains purchased from KCTC, JCM and DSMZ.</title>
        <authorList>
            <person name="Lu H."/>
        </authorList>
    </citation>
    <scope>NUCLEOTIDE SEQUENCE [LARGE SCALE GENOMIC DNA]</scope>
    <source>
        <strain evidence="2 3">DSM 103461</strain>
    </source>
</reference>
<dbReference type="RefSeq" id="WP_155434716.1">
    <property type="nucleotide sequence ID" value="NZ_JBHLXK010000004.1"/>
</dbReference>
<dbReference type="InterPro" id="IPR056442">
    <property type="entry name" value="GINT1_N"/>
</dbReference>